<dbReference type="AlphaFoldDB" id="A0AAD9Q6T5"/>
<dbReference type="InterPro" id="IPR005135">
    <property type="entry name" value="Endo/exonuclease/phosphatase"/>
</dbReference>
<dbReference type="Proteomes" id="UP001249851">
    <property type="component" value="Unassembled WGS sequence"/>
</dbReference>
<reference evidence="2" key="2">
    <citation type="journal article" date="2023" name="Science">
        <title>Genomic signatures of disease resistance in endangered staghorn corals.</title>
        <authorList>
            <person name="Vollmer S.V."/>
            <person name="Selwyn J.D."/>
            <person name="Despard B.A."/>
            <person name="Roesel C.L."/>
        </authorList>
    </citation>
    <scope>NUCLEOTIDE SEQUENCE</scope>
    <source>
        <strain evidence="2">K2</strain>
    </source>
</reference>
<dbReference type="Pfam" id="PF03372">
    <property type="entry name" value="Exo_endo_phos"/>
    <property type="match status" value="1"/>
</dbReference>
<evidence type="ECO:0000259" key="1">
    <source>
        <dbReference type="Pfam" id="PF03372"/>
    </source>
</evidence>
<organism evidence="2 3">
    <name type="scientific">Acropora cervicornis</name>
    <name type="common">Staghorn coral</name>
    <dbReference type="NCBI Taxonomy" id="6130"/>
    <lineage>
        <taxon>Eukaryota</taxon>
        <taxon>Metazoa</taxon>
        <taxon>Cnidaria</taxon>
        <taxon>Anthozoa</taxon>
        <taxon>Hexacorallia</taxon>
        <taxon>Scleractinia</taxon>
        <taxon>Astrocoeniina</taxon>
        <taxon>Acroporidae</taxon>
        <taxon>Acropora</taxon>
    </lineage>
</organism>
<dbReference type="InterPro" id="IPR036691">
    <property type="entry name" value="Endo/exonu/phosph_ase_sf"/>
</dbReference>
<dbReference type="PANTHER" id="PTHR33776:SF3">
    <property type="entry name" value="PHD-TYPE DOMAIN-CONTAINING PROTEIN"/>
    <property type="match status" value="1"/>
</dbReference>
<dbReference type="Gene3D" id="3.60.10.10">
    <property type="entry name" value="Endonuclease/exonuclease/phosphatase"/>
    <property type="match status" value="1"/>
</dbReference>
<comment type="caution">
    <text evidence="2">The sequence shown here is derived from an EMBL/GenBank/DDBJ whole genome shotgun (WGS) entry which is preliminary data.</text>
</comment>
<dbReference type="GO" id="GO:0003824">
    <property type="term" value="F:catalytic activity"/>
    <property type="evidence" value="ECO:0007669"/>
    <property type="project" value="InterPro"/>
</dbReference>
<protein>
    <recommendedName>
        <fullName evidence="1">Endonuclease/exonuclease/phosphatase domain-containing protein</fullName>
    </recommendedName>
</protein>
<accession>A0AAD9Q6T5</accession>
<dbReference type="SUPFAM" id="SSF56219">
    <property type="entry name" value="DNase I-like"/>
    <property type="match status" value="1"/>
</dbReference>
<evidence type="ECO:0000313" key="2">
    <source>
        <dbReference type="EMBL" id="KAK2555792.1"/>
    </source>
</evidence>
<keyword evidence="3" id="KW-1185">Reference proteome</keyword>
<evidence type="ECO:0000313" key="3">
    <source>
        <dbReference type="Proteomes" id="UP001249851"/>
    </source>
</evidence>
<proteinExistence type="predicted"/>
<reference evidence="2" key="1">
    <citation type="journal article" date="2023" name="G3 (Bethesda)">
        <title>Whole genome assembly and annotation of the endangered Caribbean coral Acropora cervicornis.</title>
        <authorList>
            <person name="Selwyn J.D."/>
            <person name="Vollmer S.V."/>
        </authorList>
    </citation>
    <scope>NUCLEOTIDE SEQUENCE</scope>
    <source>
        <strain evidence="2">K2</strain>
    </source>
</reference>
<gene>
    <name evidence="2" type="ORF">P5673_022389</name>
</gene>
<name>A0AAD9Q6T5_ACRCE</name>
<feature type="domain" description="Endonuclease/exonuclease/phosphatase" evidence="1">
    <location>
        <begin position="21"/>
        <end position="151"/>
    </location>
</feature>
<dbReference type="EMBL" id="JARQWQ010000060">
    <property type="protein sequence ID" value="KAK2555792.1"/>
    <property type="molecule type" value="Genomic_DNA"/>
</dbReference>
<sequence>MNESIDNSELFIHGYCLWRLDKRDKKGGGVAFYVKRNIDCEIISKYEQEHIKALWLEVKAHPQRLLVGCVYRPPAWLPRLLWSFKLDPQTYMENTYEVLITGDFNANLLLNSDIYTKKICQIMDYYSYKNLIMRPTCTTETTNTPLDLILVIRDADVFDSAIADHKFIYAVYN</sequence>
<dbReference type="PANTHER" id="PTHR33776">
    <property type="entry name" value="ENDO/EXONUCLEASE/PHOSPHATASE DOMAIN-CONTAINING PROTEIN"/>
    <property type="match status" value="1"/>
</dbReference>